<protein>
    <recommendedName>
        <fullName evidence="2">Mos1 transposase HTH domain-containing protein</fullName>
    </recommendedName>
</protein>
<keyword evidence="4" id="KW-1185">Reference proteome</keyword>
<dbReference type="AlphaFoldDB" id="A0A4Y2E1K8"/>
<organism evidence="3 4">
    <name type="scientific">Araneus ventricosus</name>
    <name type="common">Orbweaver spider</name>
    <name type="synonym">Epeira ventricosa</name>
    <dbReference type="NCBI Taxonomy" id="182803"/>
    <lineage>
        <taxon>Eukaryota</taxon>
        <taxon>Metazoa</taxon>
        <taxon>Ecdysozoa</taxon>
        <taxon>Arthropoda</taxon>
        <taxon>Chelicerata</taxon>
        <taxon>Arachnida</taxon>
        <taxon>Araneae</taxon>
        <taxon>Araneomorphae</taxon>
        <taxon>Entelegynae</taxon>
        <taxon>Araneoidea</taxon>
        <taxon>Araneidae</taxon>
        <taxon>Araneus</taxon>
    </lineage>
</organism>
<reference evidence="3 4" key="1">
    <citation type="journal article" date="2019" name="Sci. Rep.">
        <title>Orb-weaving spider Araneus ventricosus genome elucidates the spidroin gene catalogue.</title>
        <authorList>
            <person name="Kono N."/>
            <person name="Nakamura H."/>
            <person name="Ohtoshi R."/>
            <person name="Moran D.A.P."/>
            <person name="Shinohara A."/>
            <person name="Yoshida Y."/>
            <person name="Fujiwara M."/>
            <person name="Mori M."/>
            <person name="Tomita M."/>
            <person name="Arakawa K."/>
        </authorList>
    </citation>
    <scope>NUCLEOTIDE SEQUENCE [LARGE SCALE GENOMIC DNA]</scope>
</reference>
<evidence type="ECO:0000256" key="1">
    <source>
        <dbReference type="SAM" id="MobiDB-lite"/>
    </source>
</evidence>
<sequence length="92" mass="10497">MEALAETGSEIEVRSVIRFFNLKKTDPAEIHRQLVKVYGASVISRKQVWFWHTELDKTKKDVRNERNQGGQAYSPHMGVTGTSSLKPVPRTK</sequence>
<dbReference type="Proteomes" id="UP000499080">
    <property type="component" value="Unassembled WGS sequence"/>
</dbReference>
<comment type="caution">
    <text evidence="3">The sequence shown here is derived from an EMBL/GenBank/DDBJ whole genome shotgun (WGS) entry which is preliminary data.</text>
</comment>
<gene>
    <name evidence="3" type="ORF">AVEN_273407_1</name>
</gene>
<name>A0A4Y2E1K8_ARAVE</name>
<proteinExistence type="predicted"/>
<evidence type="ECO:0000313" key="3">
    <source>
        <dbReference type="EMBL" id="GBM22216.1"/>
    </source>
</evidence>
<dbReference type="Pfam" id="PF17906">
    <property type="entry name" value="HTH_48"/>
    <property type="match status" value="1"/>
</dbReference>
<feature type="region of interest" description="Disordered" evidence="1">
    <location>
        <begin position="60"/>
        <end position="92"/>
    </location>
</feature>
<dbReference type="OrthoDB" id="8191996at2759"/>
<evidence type="ECO:0000313" key="4">
    <source>
        <dbReference type="Proteomes" id="UP000499080"/>
    </source>
</evidence>
<evidence type="ECO:0000259" key="2">
    <source>
        <dbReference type="Pfam" id="PF17906"/>
    </source>
</evidence>
<feature type="domain" description="Mos1 transposase HTH" evidence="2">
    <location>
        <begin position="12"/>
        <end position="51"/>
    </location>
</feature>
<dbReference type="EMBL" id="BGPR01000476">
    <property type="protein sequence ID" value="GBM22216.1"/>
    <property type="molecule type" value="Genomic_DNA"/>
</dbReference>
<dbReference type="Gene3D" id="1.10.10.1450">
    <property type="match status" value="1"/>
</dbReference>
<dbReference type="InterPro" id="IPR041426">
    <property type="entry name" value="Mos1_HTH"/>
</dbReference>
<accession>A0A4Y2E1K8</accession>